<dbReference type="EMBL" id="HBHX01037425">
    <property type="protein sequence ID" value="CAE0120108.1"/>
    <property type="molecule type" value="Transcribed_RNA"/>
</dbReference>
<organism evidence="1">
    <name type="scientific">Haptolina ericina</name>
    <dbReference type="NCBI Taxonomy" id="156174"/>
    <lineage>
        <taxon>Eukaryota</taxon>
        <taxon>Haptista</taxon>
        <taxon>Haptophyta</taxon>
        <taxon>Prymnesiophyceae</taxon>
        <taxon>Prymnesiales</taxon>
        <taxon>Prymnesiaceae</taxon>
        <taxon>Haptolina</taxon>
    </lineage>
</organism>
<evidence type="ECO:0000313" key="1">
    <source>
        <dbReference type="EMBL" id="CAE0120108.1"/>
    </source>
</evidence>
<protein>
    <submittedName>
        <fullName evidence="1">Uncharacterized protein</fullName>
    </submittedName>
</protein>
<name>A0A7S3AZD3_9EUKA</name>
<sequence>MVLHDPNLLRKGAWGAGGHAAEGGAISAVNRQYSLLTEQANALLAPLLRVEANTSRCCARALAAKASARARGGRGTECGDECDCQCWRRVKRRGKPPRFSQSSVLI</sequence>
<gene>
    <name evidence="1" type="ORF">HERI1096_LOCUS20809</name>
</gene>
<dbReference type="AlphaFoldDB" id="A0A7S3AZD3"/>
<proteinExistence type="predicted"/>
<accession>A0A7S3AZD3</accession>
<reference evidence="1" key="1">
    <citation type="submission" date="2021-01" db="EMBL/GenBank/DDBJ databases">
        <authorList>
            <person name="Corre E."/>
            <person name="Pelletier E."/>
            <person name="Niang G."/>
            <person name="Scheremetjew M."/>
            <person name="Finn R."/>
            <person name="Kale V."/>
            <person name="Holt S."/>
            <person name="Cochrane G."/>
            <person name="Meng A."/>
            <person name="Brown T."/>
            <person name="Cohen L."/>
        </authorList>
    </citation>
    <scope>NUCLEOTIDE SEQUENCE</scope>
    <source>
        <strain evidence="1">CCMP281</strain>
    </source>
</reference>